<protein>
    <submittedName>
        <fullName evidence="1">Uncharacterized protein</fullName>
    </submittedName>
</protein>
<dbReference type="AlphaFoldDB" id="A0A1C5A7S0"/>
<dbReference type="STRING" id="121616.GA0070216_114120"/>
<dbReference type="EMBL" id="FMCU01000014">
    <property type="protein sequence ID" value="SCF41260.1"/>
    <property type="molecule type" value="Genomic_DNA"/>
</dbReference>
<dbReference type="RefSeq" id="WP_091250579.1">
    <property type="nucleotide sequence ID" value="NZ_FMCU01000014.1"/>
</dbReference>
<sequence length="313" mass="32833">MKDLDLIKQLGDELAPPAGESPTALPAVAFRESPRRWPFKTWQAGVVTLAVVGATAAVVGSSWSRSDTPLAHAPTPRAATVLDKAAAVSQESPISPFPNSAYIFTETVSSYPEQVQQPDGSFTIMRQAPVVTQVWLPVDPTKRGKQRQRPAAGNVEWGPWVTVEPCQAQTASTTLDLPQCTRGVLPADFPTEPSAVLAWLKGNNQAGAPSPQSPSSGPIEGQDALALERAKTLLVTGTYLLPDHRSAIFKALAQLPEVVTVADAHDGAGRPGIGISAGGFEALVFDSASFAFFGTTSSAVMRQGATTEAGKVP</sequence>
<evidence type="ECO:0000313" key="2">
    <source>
        <dbReference type="Proteomes" id="UP000198797"/>
    </source>
</evidence>
<gene>
    <name evidence="1" type="ORF">GA0070216_114120</name>
</gene>
<evidence type="ECO:0000313" key="1">
    <source>
        <dbReference type="EMBL" id="SCF41260.1"/>
    </source>
</evidence>
<dbReference type="InterPro" id="IPR047789">
    <property type="entry name" value="CU044_5270-like"/>
</dbReference>
<reference evidence="2" key="1">
    <citation type="submission" date="2016-06" db="EMBL/GenBank/DDBJ databases">
        <authorList>
            <person name="Varghese N."/>
            <person name="Submissions Spin"/>
        </authorList>
    </citation>
    <scope>NUCLEOTIDE SEQUENCE [LARGE SCALE GENOMIC DNA]</scope>
    <source>
        <strain evidence="2">DSM 44100</strain>
    </source>
</reference>
<proteinExistence type="predicted"/>
<dbReference type="Proteomes" id="UP000198797">
    <property type="component" value="Unassembled WGS sequence"/>
</dbReference>
<name>A0A1C5A7S0_9ACTN</name>
<keyword evidence="2" id="KW-1185">Reference proteome</keyword>
<organism evidence="1 2">
    <name type="scientific">Micromonospora matsumotoense</name>
    <dbReference type="NCBI Taxonomy" id="121616"/>
    <lineage>
        <taxon>Bacteria</taxon>
        <taxon>Bacillati</taxon>
        <taxon>Actinomycetota</taxon>
        <taxon>Actinomycetes</taxon>
        <taxon>Micromonosporales</taxon>
        <taxon>Micromonosporaceae</taxon>
        <taxon>Micromonospora</taxon>
    </lineage>
</organism>
<dbReference type="NCBIfam" id="NF038083">
    <property type="entry name" value="CU044_5270_fam"/>
    <property type="match status" value="1"/>
</dbReference>
<dbReference type="OrthoDB" id="3612087at2"/>
<accession>A0A1C5A7S0</accession>